<evidence type="ECO:0000256" key="3">
    <source>
        <dbReference type="ARBA" id="ARBA00023274"/>
    </source>
</evidence>
<dbReference type="SUPFAM" id="SSF56047">
    <property type="entry name" value="Ribosomal protein S8"/>
    <property type="match status" value="1"/>
</dbReference>
<evidence type="ECO:0000313" key="4">
    <source>
        <dbReference type="EMBL" id="QRK25921.1"/>
    </source>
</evidence>
<proteinExistence type="inferred from homology"/>
<dbReference type="EMBL" id="MW387419">
    <property type="protein sequence ID" value="QRK25921.1"/>
    <property type="molecule type" value="Genomic_DNA"/>
</dbReference>
<keyword evidence="4" id="KW-0496">Mitochondrion</keyword>
<geneLocation type="mitochondrion" evidence="4"/>
<keyword evidence="2 4" id="KW-0689">Ribosomal protein</keyword>
<sequence length="128" mass="14824">MLNTLWTISTNLKNNQISRRDFFFQPKSKLAIAFLNILWNEGFILGYKIENSDSSLLKIFLKYRNGNPAINSIKFIFKPSRNIYYSVPQLWKLATKKSLIIFSTSKGLMTVHECKKTQTGGKPLFIIK</sequence>
<reference evidence="4" key="1">
    <citation type="journal article" date="2021" name="Mitochondrial DNA Part B Resour">
        <title>Complete mitochondrial genome of the harmful algal bloom species Thalassiosira nordenskioeldii (Mediophyceae, Bacillariophyta) from the east China sea.</title>
        <authorList>
            <person name="Liu K."/>
            <person name="Liu S."/>
            <person name="Chen Y."/>
            <person name="Liu F."/>
            <person name="Chen N."/>
        </authorList>
    </citation>
    <scope>NUCLEOTIDE SEQUENCE</scope>
    <source>
        <strain evidence="4">CNS00052</strain>
    </source>
</reference>
<keyword evidence="3" id="KW-0687">Ribonucleoprotein</keyword>
<evidence type="ECO:0000256" key="1">
    <source>
        <dbReference type="ARBA" id="ARBA00006471"/>
    </source>
</evidence>
<dbReference type="GO" id="GO:0005840">
    <property type="term" value="C:ribosome"/>
    <property type="evidence" value="ECO:0007669"/>
    <property type="project" value="UniProtKB-KW"/>
</dbReference>
<evidence type="ECO:0000256" key="2">
    <source>
        <dbReference type="ARBA" id="ARBA00022980"/>
    </source>
</evidence>
<dbReference type="InterPro" id="IPR035987">
    <property type="entry name" value="Ribosomal_uS8_sf"/>
</dbReference>
<dbReference type="GeneID" id="67267258"/>
<dbReference type="GO" id="GO:0003735">
    <property type="term" value="F:structural constituent of ribosome"/>
    <property type="evidence" value="ECO:0007669"/>
    <property type="project" value="InterPro"/>
</dbReference>
<gene>
    <name evidence="4" type="primary">rps8</name>
</gene>
<dbReference type="Pfam" id="PF00410">
    <property type="entry name" value="Ribosomal_S8"/>
    <property type="match status" value="1"/>
</dbReference>
<dbReference type="GO" id="GO:0006412">
    <property type="term" value="P:translation"/>
    <property type="evidence" value="ECO:0007669"/>
    <property type="project" value="InterPro"/>
</dbReference>
<dbReference type="GO" id="GO:1990904">
    <property type="term" value="C:ribonucleoprotein complex"/>
    <property type="evidence" value="ECO:0007669"/>
    <property type="project" value="UniProtKB-KW"/>
</dbReference>
<organism evidence="4">
    <name type="scientific">Thalassiosira nordenskioeldii</name>
    <name type="common">Marine diatom</name>
    <dbReference type="NCBI Taxonomy" id="83372"/>
    <lineage>
        <taxon>Eukaryota</taxon>
        <taxon>Sar</taxon>
        <taxon>Stramenopiles</taxon>
        <taxon>Ochrophyta</taxon>
        <taxon>Bacillariophyta</taxon>
        <taxon>Coscinodiscophyceae</taxon>
        <taxon>Thalassiosirophycidae</taxon>
        <taxon>Thalassiosirales</taxon>
        <taxon>Thalassiosiraceae</taxon>
        <taxon>Thalassiosira</taxon>
    </lineage>
</organism>
<name>A0A891GTS9_THANO</name>
<dbReference type="Gene3D" id="3.30.1490.10">
    <property type="match status" value="1"/>
</dbReference>
<dbReference type="Gene3D" id="3.30.1370.30">
    <property type="match status" value="1"/>
</dbReference>
<accession>A0A891GTS9</accession>
<comment type="similarity">
    <text evidence="1">Belongs to the universal ribosomal protein uS8 family.</text>
</comment>
<dbReference type="AlphaFoldDB" id="A0A891GTS9"/>
<dbReference type="RefSeq" id="YP_010164018.1">
    <property type="nucleotide sequence ID" value="NC_057471.1"/>
</dbReference>
<protein>
    <submittedName>
        <fullName evidence="4">Ribosomal protein S8</fullName>
    </submittedName>
</protein>
<dbReference type="InterPro" id="IPR000630">
    <property type="entry name" value="Ribosomal_uS8"/>
</dbReference>